<dbReference type="EMBL" id="MU003561">
    <property type="protein sequence ID" value="KAF2462839.1"/>
    <property type="molecule type" value="Genomic_DNA"/>
</dbReference>
<sequence length="365" mass="42068">MQNSNRSPEHLGVYIYSLCYKLLTILHVNVHNPSSCDTRFKSMREEVPLCATHSEENIDTRISSKVDRSWNPHVPLPFSMLHPQWPTIYMRRQRIPAPDRPLIRHQPYTNGRERFKVRDEDSSRDFLDCAMPVAMAQQIVPRFSGTQSSPLASPPEIVVYVRLLKVTLGCCVDLGVVLLRLRDLHEDEFSRVVGIVIGNHRHPTATFQETQWRWHANKTKMNASSPVIREPFRSTLHPILPLVWSTHRGKLSIYRKSYWFVRYENGTTGYGLDENSQVEILNPDHRDNIFAKRAKYPETGLLIREIFHQKPRTKAQLTETPRVPTKSAPERHVMNSVYIGVFLRICVSGSIASINLASGQWKRGS</sequence>
<organism evidence="1 2">
    <name type="scientific">Lindgomyces ingoldianus</name>
    <dbReference type="NCBI Taxonomy" id="673940"/>
    <lineage>
        <taxon>Eukaryota</taxon>
        <taxon>Fungi</taxon>
        <taxon>Dikarya</taxon>
        <taxon>Ascomycota</taxon>
        <taxon>Pezizomycotina</taxon>
        <taxon>Dothideomycetes</taxon>
        <taxon>Pleosporomycetidae</taxon>
        <taxon>Pleosporales</taxon>
        <taxon>Lindgomycetaceae</taxon>
        <taxon>Lindgomyces</taxon>
    </lineage>
</organism>
<reference evidence="1" key="1">
    <citation type="journal article" date="2020" name="Stud. Mycol.">
        <title>101 Dothideomycetes genomes: a test case for predicting lifestyles and emergence of pathogens.</title>
        <authorList>
            <person name="Haridas S."/>
            <person name="Albert R."/>
            <person name="Binder M."/>
            <person name="Bloem J."/>
            <person name="Labutti K."/>
            <person name="Salamov A."/>
            <person name="Andreopoulos B."/>
            <person name="Baker S."/>
            <person name="Barry K."/>
            <person name="Bills G."/>
            <person name="Bluhm B."/>
            <person name="Cannon C."/>
            <person name="Castanera R."/>
            <person name="Culley D."/>
            <person name="Daum C."/>
            <person name="Ezra D."/>
            <person name="Gonzalez J."/>
            <person name="Henrissat B."/>
            <person name="Kuo A."/>
            <person name="Liang C."/>
            <person name="Lipzen A."/>
            <person name="Lutzoni F."/>
            <person name="Magnuson J."/>
            <person name="Mondo S."/>
            <person name="Nolan M."/>
            <person name="Ohm R."/>
            <person name="Pangilinan J."/>
            <person name="Park H.-J."/>
            <person name="Ramirez L."/>
            <person name="Alfaro M."/>
            <person name="Sun H."/>
            <person name="Tritt A."/>
            <person name="Yoshinaga Y."/>
            <person name="Zwiers L.-H."/>
            <person name="Turgeon B."/>
            <person name="Goodwin S."/>
            <person name="Spatafora J."/>
            <person name="Crous P."/>
            <person name="Grigoriev I."/>
        </authorList>
    </citation>
    <scope>NUCLEOTIDE SEQUENCE</scope>
    <source>
        <strain evidence="1">ATCC 200398</strain>
    </source>
</reference>
<comment type="caution">
    <text evidence="1">The sequence shown here is derived from an EMBL/GenBank/DDBJ whole genome shotgun (WGS) entry which is preliminary data.</text>
</comment>
<gene>
    <name evidence="1" type="ORF">BDR25DRAFT_363497</name>
</gene>
<name>A0ACB6Q7A0_9PLEO</name>
<proteinExistence type="predicted"/>
<dbReference type="Proteomes" id="UP000799755">
    <property type="component" value="Unassembled WGS sequence"/>
</dbReference>
<evidence type="ECO:0000313" key="1">
    <source>
        <dbReference type="EMBL" id="KAF2462839.1"/>
    </source>
</evidence>
<evidence type="ECO:0000313" key="2">
    <source>
        <dbReference type="Proteomes" id="UP000799755"/>
    </source>
</evidence>
<accession>A0ACB6Q7A0</accession>
<keyword evidence="2" id="KW-1185">Reference proteome</keyword>
<protein>
    <submittedName>
        <fullName evidence="1">Uncharacterized protein</fullName>
    </submittedName>
</protein>